<dbReference type="Proteomes" id="UP000553776">
    <property type="component" value="Unassembled WGS sequence"/>
</dbReference>
<reference evidence="4 5" key="1">
    <citation type="submission" date="2020-08" db="EMBL/GenBank/DDBJ databases">
        <title>Cohnella phylogeny.</title>
        <authorList>
            <person name="Dunlap C."/>
        </authorList>
    </citation>
    <scope>NUCLEOTIDE SEQUENCE [LARGE SCALE GENOMIC DNA]</scope>
    <source>
        <strain evidence="4 5">DSM 25239</strain>
    </source>
</reference>
<comment type="caution">
    <text evidence="4">The sequence shown here is derived from an EMBL/GenBank/DDBJ whole genome shotgun (WGS) entry which is preliminary data.</text>
</comment>
<dbReference type="Gene3D" id="3.90.660.50">
    <property type="match status" value="1"/>
</dbReference>
<feature type="domain" description="Amine oxidase" evidence="3">
    <location>
        <begin position="13"/>
        <end position="272"/>
    </location>
</feature>
<keyword evidence="5" id="KW-1185">Reference proteome</keyword>
<organism evidence="4 5">
    <name type="scientific">Cohnella xylanilytica</name>
    <dbReference type="NCBI Taxonomy" id="557555"/>
    <lineage>
        <taxon>Bacteria</taxon>
        <taxon>Bacillati</taxon>
        <taxon>Bacillota</taxon>
        <taxon>Bacilli</taxon>
        <taxon>Bacillales</taxon>
        <taxon>Paenibacillaceae</taxon>
        <taxon>Cohnella</taxon>
    </lineage>
</organism>
<evidence type="ECO:0000259" key="3">
    <source>
        <dbReference type="Pfam" id="PF01593"/>
    </source>
</evidence>
<dbReference type="GO" id="GO:0016491">
    <property type="term" value="F:oxidoreductase activity"/>
    <property type="evidence" value="ECO:0007669"/>
    <property type="project" value="UniProtKB-KW"/>
</dbReference>
<dbReference type="PANTHER" id="PTHR42923">
    <property type="entry name" value="PROTOPORPHYRINOGEN OXIDASE"/>
    <property type="match status" value="1"/>
</dbReference>
<dbReference type="InterPro" id="IPR002937">
    <property type="entry name" value="Amino_oxidase"/>
</dbReference>
<dbReference type="PRINTS" id="PR00757">
    <property type="entry name" value="AMINEOXDASEF"/>
</dbReference>
<protein>
    <submittedName>
        <fullName evidence="4">NAD(P)/FAD-dependent oxidoreductase</fullName>
    </submittedName>
</protein>
<dbReference type="RefSeq" id="WP_185134980.1">
    <property type="nucleotide sequence ID" value="NZ_JACJVR010000019.1"/>
</dbReference>
<dbReference type="EMBL" id="JACJVR010000019">
    <property type="protein sequence ID" value="MBB6690995.1"/>
    <property type="molecule type" value="Genomic_DNA"/>
</dbReference>
<evidence type="ECO:0000313" key="4">
    <source>
        <dbReference type="EMBL" id="MBB6690995.1"/>
    </source>
</evidence>
<gene>
    <name evidence="4" type="ORF">H7B90_06215</name>
</gene>
<keyword evidence="2" id="KW-0560">Oxidoreductase</keyword>
<name>A0A841TS53_9BACL</name>
<evidence type="ECO:0000256" key="1">
    <source>
        <dbReference type="ARBA" id="ARBA00001974"/>
    </source>
</evidence>
<dbReference type="Gene3D" id="3.50.50.60">
    <property type="entry name" value="FAD/NAD(P)-binding domain"/>
    <property type="match status" value="1"/>
</dbReference>
<dbReference type="AlphaFoldDB" id="A0A841TS53"/>
<dbReference type="Pfam" id="PF01593">
    <property type="entry name" value="Amino_oxidase"/>
    <property type="match status" value="1"/>
</dbReference>
<evidence type="ECO:0000256" key="2">
    <source>
        <dbReference type="ARBA" id="ARBA00023002"/>
    </source>
</evidence>
<comment type="cofactor">
    <cofactor evidence="1">
        <name>FAD</name>
        <dbReference type="ChEBI" id="CHEBI:57692"/>
    </cofactor>
</comment>
<sequence>MTKYDVAIVGGGIAGLTAAAYAAKAGKRTVVIEKQERFGGRAITNKKKGAYFNLGGHALYKGDAYAAFKELGIVLEGNQPSIDAYGIWKDRLLTLPTGVRSLVGSPLLTWKGKMEFAGWLAKLGKLDTRAYDGISLRDWIEGNVRDPMLRNVFYSLFRTASYAVAPDLQAAGPVLRQLVSALQGVLYLDRGWEQLVEKLRQTATAHGTEWIANNKAVSVEHADGVVRHVVCEDGTAVEASHVIVAASPSVAHRLVPGADATALRTWKEQAIEITAACLDVALKKLPMPKQQFVYGIDRTVFLTNQSRASVLSDDGDQVVCVLKYQGEETNADADLRELEETLDLVQPGWRDQLVAKQYLPKITVCHDFMHLKRAENPGPAVPEIAGLYVAGDWASHGELLVDAATASARRAVSHILSLEGSERAPHVEHRVLV</sequence>
<dbReference type="InterPro" id="IPR001613">
    <property type="entry name" value="Flavin_amine_oxidase"/>
</dbReference>
<dbReference type="PANTHER" id="PTHR42923:SF3">
    <property type="entry name" value="PROTOPORPHYRINOGEN OXIDASE"/>
    <property type="match status" value="1"/>
</dbReference>
<dbReference type="InterPro" id="IPR050464">
    <property type="entry name" value="Zeta_carotene_desat/Oxidored"/>
</dbReference>
<dbReference type="InterPro" id="IPR036188">
    <property type="entry name" value="FAD/NAD-bd_sf"/>
</dbReference>
<evidence type="ECO:0000313" key="5">
    <source>
        <dbReference type="Proteomes" id="UP000553776"/>
    </source>
</evidence>
<accession>A0A841TS53</accession>
<proteinExistence type="predicted"/>
<dbReference type="SUPFAM" id="SSF51905">
    <property type="entry name" value="FAD/NAD(P)-binding domain"/>
    <property type="match status" value="1"/>
</dbReference>